<feature type="region of interest" description="Disordered" evidence="1">
    <location>
        <begin position="208"/>
        <end position="279"/>
    </location>
</feature>
<feature type="region of interest" description="Disordered" evidence="1">
    <location>
        <begin position="164"/>
        <end position="196"/>
    </location>
</feature>
<reference evidence="4" key="2">
    <citation type="submission" date="2019-09" db="UniProtKB">
        <authorList>
            <consortium name="WormBaseParasite"/>
        </authorList>
    </citation>
    <scope>IDENTIFICATION</scope>
</reference>
<name>A0A183FF96_HELPZ</name>
<reference evidence="2 3" key="1">
    <citation type="submission" date="2018-11" db="EMBL/GenBank/DDBJ databases">
        <authorList>
            <consortium name="Pathogen Informatics"/>
        </authorList>
    </citation>
    <scope>NUCLEOTIDE SEQUENCE [LARGE SCALE GENOMIC DNA]</scope>
</reference>
<dbReference type="OrthoDB" id="5868911at2759"/>
<organism evidence="3 4">
    <name type="scientific">Heligmosomoides polygyrus</name>
    <name type="common">Parasitic roundworm</name>
    <dbReference type="NCBI Taxonomy" id="6339"/>
    <lineage>
        <taxon>Eukaryota</taxon>
        <taxon>Metazoa</taxon>
        <taxon>Ecdysozoa</taxon>
        <taxon>Nematoda</taxon>
        <taxon>Chromadorea</taxon>
        <taxon>Rhabditida</taxon>
        <taxon>Rhabditina</taxon>
        <taxon>Rhabditomorpha</taxon>
        <taxon>Strongyloidea</taxon>
        <taxon>Heligmosomidae</taxon>
        <taxon>Heligmosomoides</taxon>
    </lineage>
</organism>
<gene>
    <name evidence="2" type="ORF">HPBE_LOCUS5159</name>
</gene>
<dbReference type="EMBL" id="UZAH01025423">
    <property type="protein sequence ID" value="VDO63582.1"/>
    <property type="molecule type" value="Genomic_DNA"/>
</dbReference>
<accession>A0A3P8AV58</accession>
<evidence type="ECO:0000256" key="1">
    <source>
        <dbReference type="SAM" id="MobiDB-lite"/>
    </source>
</evidence>
<evidence type="ECO:0000313" key="4">
    <source>
        <dbReference type="WBParaSite" id="HPBE_0000515801-mRNA-1"/>
    </source>
</evidence>
<evidence type="ECO:0000313" key="2">
    <source>
        <dbReference type="EMBL" id="VDO63582.1"/>
    </source>
</evidence>
<dbReference type="Proteomes" id="UP000050761">
    <property type="component" value="Unassembled WGS sequence"/>
</dbReference>
<feature type="compositionally biased region" description="Acidic residues" evidence="1">
    <location>
        <begin position="218"/>
        <end position="254"/>
    </location>
</feature>
<protein>
    <submittedName>
        <fullName evidence="4">DUF5641 domain-containing protein</fullName>
    </submittedName>
</protein>
<sequence length="304" mass="35425">MLSGSQSSQNNSTKERQVMCTSNLSKEAELWDTYWKMDSDAELDSVVIIRPIDFIQKNMIISSSCDPQEETNYLSTQEASKLRTKSQANEALKDSVQRVDKFWAAWQDYYLKELREFHKKNLQEGNLPPKLQARGGRARIKLDIPTKLVKAGKDLGCREVRRWSNKRSRTSGRRRRYYKKTAEPVNPPRDSTVRRYFTRRRNTMAGEDLKKCVPVSHDEEEEDLLDLRDFDEEEEKEDSPTDEPEGQESEEGDETDKPPVDEPEETEEKEKARPLTRNDLVSFGVRTLKLVENIGIDNRCSWRN</sequence>
<evidence type="ECO:0000313" key="3">
    <source>
        <dbReference type="Proteomes" id="UP000050761"/>
    </source>
</evidence>
<dbReference type="AlphaFoldDB" id="A0A183FF96"/>
<keyword evidence="3" id="KW-1185">Reference proteome</keyword>
<accession>A0A183FF96</accession>
<dbReference type="WBParaSite" id="HPBE_0000515801-mRNA-1">
    <property type="protein sequence ID" value="HPBE_0000515801-mRNA-1"/>
    <property type="gene ID" value="HPBE_0000515801"/>
</dbReference>
<feature type="compositionally biased region" description="Basic residues" evidence="1">
    <location>
        <begin position="164"/>
        <end position="179"/>
    </location>
</feature>
<proteinExistence type="predicted"/>